<evidence type="ECO:0000313" key="1">
    <source>
        <dbReference type="EMBL" id="QGG48578.1"/>
    </source>
</evidence>
<reference evidence="2" key="1">
    <citation type="submission" date="2019-11" db="EMBL/GenBank/DDBJ databases">
        <title>Genome sequence of Heliorestis convoluta strain HH, an alkaliphilic and minimalistic phototrophic bacterium from a soda lake in Egypt.</title>
        <authorList>
            <person name="Dewey E.D."/>
            <person name="Stokes L.M."/>
            <person name="Burchell B.M."/>
            <person name="Shaffer K.N."/>
            <person name="Huntington A.M."/>
            <person name="Baker J.M."/>
            <person name="Nadendla S."/>
            <person name="Giglio M.G."/>
            <person name="Touchman J.W."/>
            <person name="Blankenship R.E."/>
            <person name="Madigan M.T."/>
            <person name="Sattley W.M."/>
        </authorList>
    </citation>
    <scope>NUCLEOTIDE SEQUENCE [LARGE SCALE GENOMIC DNA]</scope>
    <source>
        <strain evidence="2">HH</strain>
    </source>
</reference>
<protein>
    <submittedName>
        <fullName evidence="1">YheC/YheD family protein</fullName>
    </submittedName>
</protein>
<gene>
    <name evidence="1" type="ORF">FTV88_2485</name>
</gene>
<dbReference type="AlphaFoldDB" id="A0A5Q2N0P8"/>
<dbReference type="EMBL" id="CP045875">
    <property type="protein sequence ID" value="QGG48578.1"/>
    <property type="molecule type" value="Genomic_DNA"/>
</dbReference>
<proteinExistence type="predicted"/>
<keyword evidence="2" id="KW-1185">Reference proteome</keyword>
<sequence>MKATESVDISHDAIVGVLLTKRNIRYLKKGLANKRILLLHQANKKAKTTMYFFSIDNIRLRHLTIEGFYYDDESKRWLSKSFPFPTVLYKRGGVFKSEKKNIVALSKS</sequence>
<organism evidence="1 2">
    <name type="scientific">Heliorestis convoluta</name>
    <dbReference type="NCBI Taxonomy" id="356322"/>
    <lineage>
        <taxon>Bacteria</taxon>
        <taxon>Bacillati</taxon>
        <taxon>Bacillota</taxon>
        <taxon>Clostridia</taxon>
        <taxon>Eubacteriales</taxon>
        <taxon>Heliobacteriaceae</taxon>
        <taxon>Heliorestis</taxon>
    </lineage>
</organism>
<evidence type="ECO:0000313" key="2">
    <source>
        <dbReference type="Proteomes" id="UP000366051"/>
    </source>
</evidence>
<name>A0A5Q2N0P8_9FIRM</name>
<dbReference type="RefSeq" id="WP_162008011.1">
    <property type="nucleotide sequence ID" value="NZ_CP045875.1"/>
</dbReference>
<dbReference type="Proteomes" id="UP000366051">
    <property type="component" value="Chromosome"/>
</dbReference>
<accession>A0A5Q2N0P8</accession>
<dbReference type="KEGG" id="hcv:FTV88_2485"/>